<dbReference type="SUPFAM" id="SSF159888">
    <property type="entry name" value="YdhG-like"/>
    <property type="match status" value="1"/>
</dbReference>
<gene>
    <name evidence="2" type="ORF">CUC15_13040</name>
</gene>
<reference evidence="3" key="1">
    <citation type="submission" date="2017-11" db="EMBL/GenBank/DDBJ databases">
        <authorList>
            <person name="Zhu W."/>
        </authorList>
    </citation>
    <scope>NUCLEOTIDE SEQUENCE [LARGE SCALE GENOMIC DNA]</scope>
    <source>
        <strain evidence="3">160</strain>
    </source>
</reference>
<dbReference type="InterPro" id="IPR014922">
    <property type="entry name" value="YdhG-like"/>
</dbReference>
<dbReference type="EMBL" id="CP024848">
    <property type="protein sequence ID" value="AXI09797.1"/>
    <property type="molecule type" value="Genomic_DNA"/>
</dbReference>
<proteinExistence type="predicted"/>
<evidence type="ECO:0000259" key="1">
    <source>
        <dbReference type="Pfam" id="PF08818"/>
    </source>
</evidence>
<sequence>MGLNKSEKVDQLIETLPENIKEITICLRTLIFTASENFTEEFKWGMPSYNENGNVCYLQPSKKHVNLGFYLGARLKDEEALLEGTGKQMRHIRITKLEEIQTEKFKVLIQDAIALNA</sequence>
<dbReference type="KEGG" id="ocn:CUC15_13040"/>
<dbReference type="Proteomes" id="UP000253908">
    <property type="component" value="Chromosome"/>
</dbReference>
<name>A0A345PIG7_9BACI</name>
<dbReference type="AlphaFoldDB" id="A0A345PIG7"/>
<dbReference type="RefSeq" id="WP_114917083.1">
    <property type="nucleotide sequence ID" value="NZ_CP024848.1"/>
</dbReference>
<organism evidence="2 3">
    <name type="scientific">Oceanobacillus zhaokaii</name>
    <dbReference type="NCBI Taxonomy" id="2052660"/>
    <lineage>
        <taxon>Bacteria</taxon>
        <taxon>Bacillati</taxon>
        <taxon>Bacillota</taxon>
        <taxon>Bacilli</taxon>
        <taxon>Bacillales</taxon>
        <taxon>Bacillaceae</taxon>
        <taxon>Oceanobacillus</taxon>
    </lineage>
</organism>
<feature type="domain" description="YdhG-like" evidence="1">
    <location>
        <begin position="22"/>
        <end position="113"/>
    </location>
</feature>
<dbReference type="OrthoDB" id="9811812at2"/>
<evidence type="ECO:0000313" key="2">
    <source>
        <dbReference type="EMBL" id="AXI09797.1"/>
    </source>
</evidence>
<dbReference type="Gene3D" id="3.90.1150.200">
    <property type="match status" value="1"/>
</dbReference>
<evidence type="ECO:0000313" key="3">
    <source>
        <dbReference type="Proteomes" id="UP000253908"/>
    </source>
</evidence>
<dbReference type="Pfam" id="PF08818">
    <property type="entry name" value="DUF1801"/>
    <property type="match status" value="1"/>
</dbReference>
<keyword evidence="3" id="KW-1185">Reference proteome</keyword>
<accession>A0A345PIG7</accession>
<protein>
    <recommendedName>
        <fullName evidence="1">YdhG-like domain-containing protein</fullName>
    </recommendedName>
</protein>